<dbReference type="Pfam" id="PF08388">
    <property type="entry name" value="GIIM"/>
    <property type="match status" value="1"/>
</dbReference>
<dbReference type="InterPro" id="IPR013597">
    <property type="entry name" value="Mat_intron_G2"/>
</dbReference>
<dbReference type="InterPro" id="IPR051083">
    <property type="entry name" value="GrpII_Intron_Splice-Mob/Def"/>
</dbReference>
<keyword evidence="3" id="KW-1185">Reference proteome</keyword>
<dbReference type="Gene3D" id="3.30.70.270">
    <property type="match status" value="1"/>
</dbReference>
<evidence type="ECO:0000259" key="1">
    <source>
        <dbReference type="PROSITE" id="PS50878"/>
    </source>
</evidence>
<organism evidence="2 3">
    <name type="scientific">Pelotomaculum schinkii</name>
    <dbReference type="NCBI Taxonomy" id="78350"/>
    <lineage>
        <taxon>Bacteria</taxon>
        <taxon>Bacillati</taxon>
        <taxon>Bacillota</taxon>
        <taxon>Clostridia</taxon>
        <taxon>Eubacteriales</taxon>
        <taxon>Desulfotomaculaceae</taxon>
        <taxon>Pelotomaculum</taxon>
    </lineage>
</organism>
<gene>
    <name evidence="2" type="primary">ltrA_4</name>
    <name evidence="2" type="ORF">Psch_03495</name>
</gene>
<dbReference type="InterPro" id="IPR043128">
    <property type="entry name" value="Rev_trsase/Diguanyl_cyclase"/>
</dbReference>
<dbReference type="InterPro" id="IPR000477">
    <property type="entry name" value="RT_dom"/>
</dbReference>
<evidence type="ECO:0000313" key="3">
    <source>
        <dbReference type="Proteomes" id="UP000298324"/>
    </source>
</evidence>
<dbReference type="Proteomes" id="UP000298324">
    <property type="component" value="Unassembled WGS sequence"/>
</dbReference>
<dbReference type="PROSITE" id="PS50878">
    <property type="entry name" value="RT_POL"/>
    <property type="match status" value="1"/>
</dbReference>
<dbReference type="NCBIfam" id="TIGR04416">
    <property type="entry name" value="group_II_RT_mat"/>
    <property type="match status" value="1"/>
</dbReference>
<dbReference type="PANTHER" id="PTHR34047">
    <property type="entry name" value="NUCLEAR INTRON MATURASE 1, MITOCHONDRIAL-RELATED"/>
    <property type="match status" value="1"/>
</dbReference>
<dbReference type="CDD" id="cd01651">
    <property type="entry name" value="RT_G2_intron"/>
    <property type="match status" value="1"/>
</dbReference>
<sequence>MKKWYSLIDKVYRLDNLERACRAIRANKGAPGVDGETVEALGQNLEERLHQLHHELKTGTYKPQPVLRVEIPKADGSKRPLGIPTVKDRVVQQALLNILQPIFEPDFHPSSYGYRPGRSCHQAVAKAERFMNKYGLKYVVDMDLSKCFDRLDHELILEGVNRKVSDGSVLKLIKKFLTAGVMKDGAWEETDIGSPQGGVISPLLTNIYLDQFDQEMKRRGIRIVRYADDILIFARTHREAWKYQKLATEILENELKLVVNKEKTHLTSVNEGVAYLGFIIWPRYVSIHSKKIKSFKDRIRQLTPRNHGINVEEMVKRLNPVLRGWANYFRVANCKNLFSQLMEWIRRRLRMKQMKEWKSWKPLHKALRRRGYKGEFRKISVTKWRNSASPLVNMALPNSWFNEIGLINLASYNAGILHHFWEK</sequence>
<dbReference type="PANTHER" id="PTHR34047:SF8">
    <property type="entry name" value="PROTEIN YKFC"/>
    <property type="match status" value="1"/>
</dbReference>
<reference evidence="2 3" key="1">
    <citation type="journal article" date="2018" name="Environ. Microbiol.">
        <title>Novel energy conservation strategies and behaviour of Pelotomaculum schinkii driving syntrophic propionate catabolism.</title>
        <authorList>
            <person name="Hidalgo-Ahumada C.A.P."/>
            <person name="Nobu M.K."/>
            <person name="Narihiro T."/>
            <person name="Tamaki H."/>
            <person name="Liu W.T."/>
            <person name="Kamagata Y."/>
            <person name="Stams A.J.M."/>
            <person name="Imachi H."/>
            <person name="Sousa D.Z."/>
        </authorList>
    </citation>
    <scope>NUCLEOTIDE SEQUENCE [LARGE SCALE GENOMIC DNA]</scope>
    <source>
        <strain evidence="2 3">HH</strain>
    </source>
</reference>
<dbReference type="InterPro" id="IPR043502">
    <property type="entry name" value="DNA/RNA_pol_sf"/>
</dbReference>
<dbReference type="EMBL" id="QFGA01000003">
    <property type="protein sequence ID" value="TEB04733.1"/>
    <property type="molecule type" value="Genomic_DNA"/>
</dbReference>
<dbReference type="SUPFAM" id="SSF56672">
    <property type="entry name" value="DNA/RNA polymerases"/>
    <property type="match status" value="1"/>
</dbReference>
<dbReference type="InterPro" id="IPR030931">
    <property type="entry name" value="Group_II_RT_mat"/>
</dbReference>
<feature type="domain" description="Reverse transcriptase" evidence="1">
    <location>
        <begin position="52"/>
        <end position="280"/>
    </location>
</feature>
<evidence type="ECO:0000313" key="2">
    <source>
        <dbReference type="EMBL" id="TEB04733.1"/>
    </source>
</evidence>
<name>A0A4Y7R7R4_9FIRM</name>
<dbReference type="AlphaFoldDB" id="A0A4Y7R7R4"/>
<comment type="caution">
    <text evidence="2">The sequence shown here is derived from an EMBL/GenBank/DDBJ whole genome shotgun (WGS) entry which is preliminary data.</text>
</comment>
<accession>A0A4Y7R7R4</accession>
<proteinExistence type="predicted"/>
<protein>
    <submittedName>
        <fullName evidence="2">Group II intron-encoded protein LtrA</fullName>
    </submittedName>
</protein>
<dbReference type="Pfam" id="PF00078">
    <property type="entry name" value="RVT_1"/>
    <property type="match status" value="1"/>
</dbReference>